<dbReference type="Proteomes" id="UP000719412">
    <property type="component" value="Unassembled WGS sequence"/>
</dbReference>
<sequence>MDGTVLWFADGGSTEVAFALSSEDAWKFTVDLPGCMSCADLPPTRVVSYGKQPLSGPDREMSRVKYTWNATPEERTPPPPPAVFMKGAPGPQIADICVISPPQERIYV</sequence>
<evidence type="ECO:0000313" key="2">
    <source>
        <dbReference type="Proteomes" id="UP000719412"/>
    </source>
</evidence>
<dbReference type="EMBL" id="JABDTM020025831">
    <property type="protein sequence ID" value="KAH0812715.1"/>
    <property type="molecule type" value="Genomic_DNA"/>
</dbReference>
<name>A0A8J6HDL3_TENMO</name>
<proteinExistence type="predicted"/>
<gene>
    <name evidence="1" type="ORF">GEV33_010074</name>
</gene>
<dbReference type="AlphaFoldDB" id="A0A8J6HDL3"/>
<keyword evidence="2" id="KW-1185">Reference proteome</keyword>
<protein>
    <submittedName>
        <fullName evidence="1">Uncharacterized protein</fullName>
    </submittedName>
</protein>
<organism evidence="1 2">
    <name type="scientific">Tenebrio molitor</name>
    <name type="common">Yellow mealworm beetle</name>
    <dbReference type="NCBI Taxonomy" id="7067"/>
    <lineage>
        <taxon>Eukaryota</taxon>
        <taxon>Metazoa</taxon>
        <taxon>Ecdysozoa</taxon>
        <taxon>Arthropoda</taxon>
        <taxon>Hexapoda</taxon>
        <taxon>Insecta</taxon>
        <taxon>Pterygota</taxon>
        <taxon>Neoptera</taxon>
        <taxon>Endopterygota</taxon>
        <taxon>Coleoptera</taxon>
        <taxon>Polyphaga</taxon>
        <taxon>Cucujiformia</taxon>
        <taxon>Tenebrionidae</taxon>
        <taxon>Tenebrio</taxon>
    </lineage>
</organism>
<reference evidence="1" key="2">
    <citation type="submission" date="2021-08" db="EMBL/GenBank/DDBJ databases">
        <authorList>
            <person name="Eriksson T."/>
        </authorList>
    </citation>
    <scope>NUCLEOTIDE SEQUENCE</scope>
    <source>
        <strain evidence="1">Stoneville</strain>
        <tissue evidence="1">Whole head</tissue>
    </source>
</reference>
<accession>A0A8J6HDL3</accession>
<reference evidence="1" key="1">
    <citation type="journal article" date="2020" name="J Insects Food Feed">
        <title>The yellow mealworm (Tenebrio molitor) genome: a resource for the emerging insects as food and feed industry.</title>
        <authorList>
            <person name="Eriksson T."/>
            <person name="Andere A."/>
            <person name="Kelstrup H."/>
            <person name="Emery V."/>
            <person name="Picard C."/>
        </authorList>
    </citation>
    <scope>NUCLEOTIDE SEQUENCE</scope>
    <source>
        <strain evidence="1">Stoneville</strain>
        <tissue evidence="1">Whole head</tissue>
    </source>
</reference>
<evidence type="ECO:0000313" key="1">
    <source>
        <dbReference type="EMBL" id="KAH0812715.1"/>
    </source>
</evidence>
<comment type="caution">
    <text evidence="1">The sequence shown here is derived from an EMBL/GenBank/DDBJ whole genome shotgun (WGS) entry which is preliminary data.</text>
</comment>